<evidence type="ECO:0000313" key="9">
    <source>
        <dbReference type="EMBL" id="CAA7060240.1"/>
    </source>
</evidence>
<comment type="function">
    <text evidence="1">May be involved in environmental stress response.</text>
</comment>
<feature type="domain" description="AN1-type" evidence="8">
    <location>
        <begin position="73"/>
        <end position="119"/>
    </location>
</feature>
<dbReference type="Gene3D" id="4.10.1110.10">
    <property type="entry name" value="AN1-like Zinc finger"/>
    <property type="match status" value="1"/>
</dbReference>
<name>A0A6D2L126_9BRAS</name>
<dbReference type="Gene3D" id="1.20.5.4770">
    <property type="match status" value="1"/>
</dbReference>
<evidence type="ECO:0008006" key="11">
    <source>
        <dbReference type="Google" id="ProtNLM"/>
    </source>
</evidence>
<evidence type="ECO:0000256" key="1">
    <source>
        <dbReference type="ARBA" id="ARBA00003732"/>
    </source>
</evidence>
<dbReference type="AlphaFoldDB" id="A0A6D2L126"/>
<accession>A0A6D2L126</accession>
<dbReference type="InterPro" id="IPR002653">
    <property type="entry name" value="Znf_A20"/>
</dbReference>
<feature type="domain" description="A20-type" evidence="7">
    <location>
        <begin position="5"/>
        <end position="39"/>
    </location>
</feature>
<evidence type="ECO:0000256" key="3">
    <source>
        <dbReference type="ARBA" id="ARBA00022771"/>
    </source>
</evidence>
<reference evidence="9" key="1">
    <citation type="submission" date="2020-01" db="EMBL/GenBank/DDBJ databases">
        <authorList>
            <person name="Mishra B."/>
        </authorList>
    </citation>
    <scope>NUCLEOTIDE SEQUENCE [LARGE SCALE GENOMIC DNA]</scope>
</reference>
<dbReference type="SUPFAM" id="SSF57716">
    <property type="entry name" value="Glucocorticoid receptor-like (DNA-binding domain)"/>
    <property type="match status" value="1"/>
</dbReference>
<dbReference type="Proteomes" id="UP000467841">
    <property type="component" value="Unassembled WGS sequence"/>
</dbReference>
<dbReference type="SMART" id="SM00154">
    <property type="entry name" value="ZnF_AN1"/>
    <property type="match status" value="1"/>
</dbReference>
<dbReference type="InterPro" id="IPR000058">
    <property type="entry name" value="Znf_AN1"/>
</dbReference>
<comment type="caution">
    <text evidence="9">The sequence shown here is derived from an EMBL/GenBank/DDBJ whole genome shotgun (WGS) entry which is preliminary data.</text>
</comment>
<dbReference type="PANTHER" id="PTHR10634:SF117">
    <property type="entry name" value="ZINC FINGER A20 AND AN1 DOMAIN-CONTAINING STRESS-ASSOCIATED PROTEIN 10"/>
    <property type="match status" value="1"/>
</dbReference>
<evidence type="ECO:0000256" key="4">
    <source>
        <dbReference type="ARBA" id="ARBA00022833"/>
    </source>
</evidence>
<sequence length="138" mass="15367">MNANETEALPCARGCGLFGTRQNNNLCSLCYKESVLQQAAKVRLEPKTETETERSPVCPQATTTSPVAAKEPVGVKRRCETCQRKVGVLGFKCRCGHMFCGSHRYPEEHSCAFDHKQSGRLSLAKQLPLIRTDKLQRL</sequence>
<keyword evidence="10" id="KW-1185">Reference proteome</keyword>
<dbReference type="SUPFAM" id="SSF118310">
    <property type="entry name" value="AN1-like Zinc finger"/>
    <property type="match status" value="1"/>
</dbReference>
<keyword evidence="3 5" id="KW-0863">Zinc-finger</keyword>
<dbReference type="PROSITE" id="PS51036">
    <property type="entry name" value="ZF_A20"/>
    <property type="match status" value="1"/>
</dbReference>
<dbReference type="Pfam" id="PF01428">
    <property type="entry name" value="zf-AN1"/>
    <property type="match status" value="1"/>
</dbReference>
<dbReference type="PROSITE" id="PS51039">
    <property type="entry name" value="ZF_AN1"/>
    <property type="match status" value="1"/>
</dbReference>
<dbReference type="GO" id="GO:0003677">
    <property type="term" value="F:DNA binding"/>
    <property type="evidence" value="ECO:0007669"/>
    <property type="project" value="InterPro"/>
</dbReference>
<keyword evidence="4" id="KW-0862">Zinc</keyword>
<evidence type="ECO:0000259" key="8">
    <source>
        <dbReference type="PROSITE" id="PS51039"/>
    </source>
</evidence>
<evidence type="ECO:0000256" key="6">
    <source>
        <dbReference type="SAM" id="MobiDB-lite"/>
    </source>
</evidence>
<proteinExistence type="predicted"/>
<dbReference type="GO" id="GO:0008270">
    <property type="term" value="F:zinc ion binding"/>
    <property type="evidence" value="ECO:0007669"/>
    <property type="project" value="UniProtKB-KW"/>
</dbReference>
<dbReference type="InterPro" id="IPR035896">
    <property type="entry name" value="AN1-like_Znf"/>
</dbReference>
<dbReference type="InterPro" id="IPR050652">
    <property type="entry name" value="AN1_A20_ZnFinger"/>
</dbReference>
<dbReference type="PANTHER" id="PTHR10634">
    <property type="entry name" value="AN1-TYPE ZINC FINGER PROTEIN"/>
    <property type="match status" value="1"/>
</dbReference>
<evidence type="ECO:0000313" key="10">
    <source>
        <dbReference type="Proteomes" id="UP000467841"/>
    </source>
</evidence>
<evidence type="ECO:0000256" key="2">
    <source>
        <dbReference type="ARBA" id="ARBA00022723"/>
    </source>
</evidence>
<protein>
    <recommendedName>
        <fullName evidence="11">AN1-type domain-containing protein</fullName>
    </recommendedName>
</protein>
<keyword evidence="2" id="KW-0479">Metal-binding</keyword>
<feature type="compositionally biased region" description="Basic and acidic residues" evidence="6">
    <location>
        <begin position="44"/>
        <end position="54"/>
    </location>
</feature>
<dbReference type="Pfam" id="PF01754">
    <property type="entry name" value="zf-A20"/>
    <property type="match status" value="1"/>
</dbReference>
<dbReference type="SMART" id="SM00259">
    <property type="entry name" value="ZnF_A20"/>
    <property type="match status" value="1"/>
</dbReference>
<dbReference type="OrthoDB" id="428577at2759"/>
<gene>
    <name evidence="9" type="ORF">MERR_LOCUS47476</name>
</gene>
<dbReference type="EMBL" id="CACVBM020001828">
    <property type="protein sequence ID" value="CAA7060240.1"/>
    <property type="molecule type" value="Genomic_DNA"/>
</dbReference>
<organism evidence="9 10">
    <name type="scientific">Microthlaspi erraticum</name>
    <dbReference type="NCBI Taxonomy" id="1685480"/>
    <lineage>
        <taxon>Eukaryota</taxon>
        <taxon>Viridiplantae</taxon>
        <taxon>Streptophyta</taxon>
        <taxon>Embryophyta</taxon>
        <taxon>Tracheophyta</taxon>
        <taxon>Spermatophyta</taxon>
        <taxon>Magnoliopsida</taxon>
        <taxon>eudicotyledons</taxon>
        <taxon>Gunneridae</taxon>
        <taxon>Pentapetalae</taxon>
        <taxon>rosids</taxon>
        <taxon>malvids</taxon>
        <taxon>Brassicales</taxon>
        <taxon>Brassicaceae</taxon>
        <taxon>Coluteocarpeae</taxon>
        <taxon>Microthlaspi</taxon>
    </lineage>
</organism>
<feature type="region of interest" description="Disordered" evidence="6">
    <location>
        <begin position="44"/>
        <end position="63"/>
    </location>
</feature>
<evidence type="ECO:0000259" key="7">
    <source>
        <dbReference type="PROSITE" id="PS51036"/>
    </source>
</evidence>
<evidence type="ECO:0000256" key="5">
    <source>
        <dbReference type="PROSITE-ProRule" id="PRU00449"/>
    </source>
</evidence>